<sequence>MEHYVTDTGTVRVGQLYREVREGARTLRVESFTTPRTDWKGHKHCLVICVVADEEQGPQGSLAGRSLVDADRLTGPDFVRIDAEGGA</sequence>
<comment type="caution">
    <text evidence="1">The sequence shown here is derived from an EMBL/GenBank/DDBJ whole genome shotgun (WGS) entry which is preliminary data.</text>
</comment>
<accession>A0A318JNB7</accession>
<protein>
    <submittedName>
        <fullName evidence="1">Uncharacterized protein</fullName>
    </submittedName>
</protein>
<dbReference type="EMBL" id="QJKF01000030">
    <property type="protein sequence ID" value="PXX52794.1"/>
    <property type="molecule type" value="Genomic_DNA"/>
</dbReference>
<dbReference type="AlphaFoldDB" id="A0A318JNB7"/>
<organism evidence="1 2">
    <name type="scientific">Nocardia tenerifensis</name>
    <dbReference type="NCBI Taxonomy" id="228006"/>
    <lineage>
        <taxon>Bacteria</taxon>
        <taxon>Bacillati</taxon>
        <taxon>Actinomycetota</taxon>
        <taxon>Actinomycetes</taxon>
        <taxon>Mycobacteriales</taxon>
        <taxon>Nocardiaceae</taxon>
        <taxon>Nocardia</taxon>
    </lineage>
</organism>
<reference evidence="1 2" key="1">
    <citation type="submission" date="2018-05" db="EMBL/GenBank/DDBJ databases">
        <title>Genomic Encyclopedia of Type Strains, Phase IV (KMG-IV): sequencing the most valuable type-strain genomes for metagenomic binning, comparative biology and taxonomic classification.</title>
        <authorList>
            <person name="Goeker M."/>
        </authorList>
    </citation>
    <scope>NUCLEOTIDE SEQUENCE [LARGE SCALE GENOMIC DNA]</scope>
    <source>
        <strain evidence="1 2">DSM 44704</strain>
    </source>
</reference>
<evidence type="ECO:0000313" key="2">
    <source>
        <dbReference type="Proteomes" id="UP000247569"/>
    </source>
</evidence>
<dbReference type="Proteomes" id="UP000247569">
    <property type="component" value="Unassembled WGS sequence"/>
</dbReference>
<evidence type="ECO:0000313" key="1">
    <source>
        <dbReference type="EMBL" id="PXX52794.1"/>
    </source>
</evidence>
<proteinExistence type="predicted"/>
<keyword evidence="2" id="KW-1185">Reference proteome</keyword>
<name>A0A318JNB7_9NOCA</name>
<gene>
    <name evidence="1" type="ORF">DFR70_13042</name>
</gene>